<keyword evidence="3" id="KW-1185">Reference proteome</keyword>
<accession>H5TLN7</accession>
<evidence type="ECO:0000313" key="3">
    <source>
        <dbReference type="Proteomes" id="UP000005038"/>
    </source>
</evidence>
<reference evidence="2" key="1">
    <citation type="submission" date="2012-02" db="EMBL/GenBank/DDBJ databases">
        <title>Whole genome shotgun sequence of Gordonia otitidis NBRC 100426.</title>
        <authorList>
            <person name="Yoshida I."/>
            <person name="Hosoyama A."/>
            <person name="Tsuchikane K."/>
            <person name="Katsumata H."/>
            <person name="Yamazaki S."/>
            <person name="Fujita N."/>
        </authorList>
    </citation>
    <scope>NUCLEOTIDE SEQUENCE [LARGE SCALE GENOMIC DNA]</scope>
    <source>
        <strain evidence="2">NBRC 100426</strain>
    </source>
</reference>
<evidence type="ECO:0000256" key="1">
    <source>
        <dbReference type="SAM" id="MobiDB-lite"/>
    </source>
</evidence>
<feature type="non-terminal residue" evidence="2">
    <location>
        <position position="64"/>
    </location>
</feature>
<sequence length="64" mass="6384">MTRILRPLSLPADPSVLDLRDELLSLVEPAASAASSGVETSVTPSPPLVEPAASAASSGVEASV</sequence>
<comment type="caution">
    <text evidence="2">The sequence shown here is derived from an EMBL/GenBank/DDBJ whole genome shotgun (WGS) entry which is preliminary data.</text>
</comment>
<gene>
    <name evidence="2" type="ORF">GOOTI_107_00010</name>
</gene>
<dbReference type="AlphaFoldDB" id="H5TLN7"/>
<feature type="region of interest" description="Disordered" evidence="1">
    <location>
        <begin position="30"/>
        <end position="64"/>
    </location>
</feature>
<dbReference type="STRING" id="1108044.GOOTI_107_00010"/>
<organism evidence="2 3">
    <name type="scientific">Gordonia otitidis (strain DSM 44809 / CCUG 52243 / JCM 12355 / NBRC 100426 / IFM 10032)</name>
    <dbReference type="NCBI Taxonomy" id="1108044"/>
    <lineage>
        <taxon>Bacteria</taxon>
        <taxon>Bacillati</taxon>
        <taxon>Actinomycetota</taxon>
        <taxon>Actinomycetes</taxon>
        <taxon>Mycobacteriales</taxon>
        <taxon>Gordoniaceae</taxon>
        <taxon>Gordonia</taxon>
    </lineage>
</organism>
<protein>
    <submittedName>
        <fullName evidence="2">Uncharacterized protein</fullName>
    </submittedName>
</protein>
<dbReference type="Proteomes" id="UP000005038">
    <property type="component" value="Unassembled WGS sequence"/>
</dbReference>
<name>H5TLN7_GORO1</name>
<proteinExistence type="predicted"/>
<evidence type="ECO:0000313" key="2">
    <source>
        <dbReference type="EMBL" id="GAB34395.1"/>
    </source>
</evidence>
<dbReference type="EMBL" id="BAFB01000107">
    <property type="protein sequence ID" value="GAB34395.1"/>
    <property type="molecule type" value="Genomic_DNA"/>
</dbReference>
<feature type="compositionally biased region" description="Polar residues" evidence="1">
    <location>
        <begin position="33"/>
        <end position="43"/>
    </location>
</feature>